<feature type="chain" id="PRO_5041710273" evidence="1">
    <location>
        <begin position="21"/>
        <end position="273"/>
    </location>
</feature>
<dbReference type="Pfam" id="PF10972">
    <property type="entry name" value="CsiV"/>
    <property type="match status" value="1"/>
</dbReference>
<keyword evidence="3" id="KW-1185">Reference proteome</keyword>
<feature type="signal peptide" evidence="1">
    <location>
        <begin position="1"/>
        <end position="20"/>
    </location>
</feature>
<dbReference type="AlphaFoldDB" id="A0AA90NW26"/>
<name>A0AA90NW26_9GAMM</name>
<organism evidence="2 3">
    <name type="scientific">Candidatus Endonucleibacter bathymodioli</name>
    <dbReference type="NCBI Taxonomy" id="539814"/>
    <lineage>
        <taxon>Bacteria</taxon>
        <taxon>Pseudomonadati</taxon>
        <taxon>Pseudomonadota</taxon>
        <taxon>Gammaproteobacteria</taxon>
        <taxon>Oceanospirillales</taxon>
        <taxon>Endozoicomonadaceae</taxon>
        <taxon>Candidatus Endonucleibacter</taxon>
    </lineage>
</organism>
<evidence type="ECO:0000313" key="3">
    <source>
        <dbReference type="Proteomes" id="UP001178148"/>
    </source>
</evidence>
<accession>A0AA90NW26</accession>
<comment type="caution">
    <text evidence="2">The sequence shown here is derived from an EMBL/GenBank/DDBJ whole genome shotgun (WGS) entry which is preliminary data.</text>
</comment>
<gene>
    <name evidence="2" type="ORF">QS748_13005</name>
</gene>
<evidence type="ECO:0000256" key="1">
    <source>
        <dbReference type="SAM" id="SignalP"/>
    </source>
</evidence>
<proteinExistence type="predicted"/>
<dbReference type="Proteomes" id="UP001178148">
    <property type="component" value="Unassembled WGS sequence"/>
</dbReference>
<protein>
    <submittedName>
        <fullName evidence="2">CsiV family protein</fullName>
    </submittedName>
</protein>
<sequence length="273" mass="31215">MKTVASLIFLTLLHFSFLWAGTASGKPEVGEVQWYQADIVIFRYESTKNMTNEAWPEVRVRDDPPEAIRLTSINSQAMTHNDFLKLPSLADISRSQRTDLDIQMMPFIELPDREQLLSKKAEKLDQSPNYTVLLKMAWRLPIVSGSQVRPVVIESARSDDSTFFIHGLVTIGSNRHLHASVDLWYNEVKPETLLFSPTNHAPETLFGHALTTSQEPRSRHLSITSNFQLKETRIIQKASDTQYFDSPFIGMLLKLTPYEQPSENLLLKLEEKI</sequence>
<keyword evidence="1" id="KW-0732">Signal</keyword>
<dbReference type="InterPro" id="IPR021241">
    <property type="entry name" value="CsiV"/>
</dbReference>
<reference evidence="2 3" key="1">
    <citation type="journal article" date="2023" name="bioRxiv">
        <title>An intranuclear bacterial parasite of deep-sea mussels expresses apoptosis inhibitors acquired from its host.</title>
        <authorList>
            <person name="Gonzalez Porras M.A."/>
            <person name="Assie A."/>
            <person name="Tietjen M."/>
            <person name="Violette M."/>
            <person name="Kleiner M."/>
            <person name="Gruber-Vodicka H."/>
            <person name="Dubilier N."/>
            <person name="Leisch N."/>
        </authorList>
    </citation>
    <scope>NUCLEOTIDE SEQUENCE [LARGE SCALE GENOMIC DNA]</scope>
    <source>
        <strain evidence="2">IAP13</strain>
    </source>
</reference>
<dbReference type="EMBL" id="JASXSV010000028">
    <property type="protein sequence ID" value="MDP0590047.1"/>
    <property type="molecule type" value="Genomic_DNA"/>
</dbReference>
<evidence type="ECO:0000313" key="2">
    <source>
        <dbReference type="EMBL" id="MDP0590047.1"/>
    </source>
</evidence>